<reference evidence="2" key="1">
    <citation type="submission" date="2021-10" db="EMBL/GenBank/DDBJ databases">
        <authorList>
            <person name="Piombo E."/>
        </authorList>
    </citation>
    <scope>NUCLEOTIDE SEQUENCE</scope>
</reference>
<gene>
    <name evidence="2" type="ORF">CRHIZ90672A_00013466</name>
</gene>
<proteinExistence type="predicted"/>
<dbReference type="EMBL" id="CABFNQ020000459">
    <property type="protein sequence ID" value="CAH0016032.1"/>
    <property type="molecule type" value="Genomic_DNA"/>
</dbReference>
<evidence type="ECO:0000313" key="2">
    <source>
        <dbReference type="EMBL" id="CAH0016032.1"/>
    </source>
</evidence>
<dbReference type="AlphaFoldDB" id="A0A9N9V4N6"/>
<protein>
    <recommendedName>
        <fullName evidence="4">DNA/RNA-binding protein Alba-like domain-containing protein</fullName>
    </recommendedName>
</protein>
<organism evidence="2 3">
    <name type="scientific">Clonostachys rhizophaga</name>
    <dbReference type="NCBI Taxonomy" id="160324"/>
    <lineage>
        <taxon>Eukaryota</taxon>
        <taxon>Fungi</taxon>
        <taxon>Dikarya</taxon>
        <taxon>Ascomycota</taxon>
        <taxon>Pezizomycotina</taxon>
        <taxon>Sordariomycetes</taxon>
        <taxon>Hypocreomycetidae</taxon>
        <taxon>Hypocreales</taxon>
        <taxon>Bionectriaceae</taxon>
        <taxon>Clonostachys</taxon>
    </lineage>
</organism>
<feature type="compositionally biased region" description="Basic and acidic residues" evidence="1">
    <location>
        <begin position="20"/>
        <end position="48"/>
    </location>
</feature>
<comment type="caution">
    <text evidence="2">The sequence shown here is derived from an EMBL/GenBank/DDBJ whole genome shotgun (WGS) entry which is preliminary data.</text>
</comment>
<sequence>MAKSSKSASADAQGPMKRKRVDEQKESPDEQRKDQQLQKRRQPKESRTVETNLSSPHSSIISVLAPKYDVLTASVISSTRIRNRIVRATEHVRQYDAASDKGQGQSRPVVLLHARPREVCKLITVVEQCKRILKKEGRPFYQYNQLFDLPPEAKKPEIVEATVLQDAEDEESEEDDFEVMESRFEQAIRPPPDTKVIKSLRIFIAPMLVPELKQMSDVTLQAVGGS</sequence>
<evidence type="ECO:0000256" key="1">
    <source>
        <dbReference type="SAM" id="MobiDB-lite"/>
    </source>
</evidence>
<dbReference type="Proteomes" id="UP000696573">
    <property type="component" value="Unassembled WGS sequence"/>
</dbReference>
<dbReference type="OrthoDB" id="424402at2759"/>
<feature type="region of interest" description="Disordered" evidence="1">
    <location>
        <begin position="1"/>
        <end position="56"/>
    </location>
</feature>
<evidence type="ECO:0000313" key="3">
    <source>
        <dbReference type="Proteomes" id="UP000696573"/>
    </source>
</evidence>
<name>A0A9N9V4N6_9HYPO</name>
<accession>A0A9N9V4N6</accession>
<evidence type="ECO:0008006" key="4">
    <source>
        <dbReference type="Google" id="ProtNLM"/>
    </source>
</evidence>
<keyword evidence="3" id="KW-1185">Reference proteome</keyword>
<feature type="compositionally biased region" description="Low complexity" evidence="1">
    <location>
        <begin position="1"/>
        <end position="12"/>
    </location>
</feature>